<dbReference type="InterPro" id="IPR023485">
    <property type="entry name" value="Ptyr_pPase"/>
</dbReference>
<dbReference type="Gene3D" id="3.40.50.2300">
    <property type="match status" value="1"/>
</dbReference>
<keyword evidence="2" id="KW-0378">Hydrolase</keyword>
<dbReference type="SMART" id="SM00226">
    <property type="entry name" value="LMWPc"/>
    <property type="match status" value="1"/>
</dbReference>
<name>A0A4Z1SUK5_GIAMU</name>
<feature type="active site" description="Nucleophile" evidence="4">
    <location>
        <position position="7"/>
    </location>
</feature>
<proteinExistence type="inferred from homology"/>
<dbReference type="OrthoDB" id="3388at2759"/>
<dbReference type="EMBL" id="VDLU01000001">
    <property type="protein sequence ID" value="TNJ29536.1"/>
    <property type="molecule type" value="Genomic_DNA"/>
</dbReference>
<dbReference type="Pfam" id="PF01451">
    <property type="entry name" value="LMWPc"/>
    <property type="match status" value="1"/>
</dbReference>
<feature type="active site" description="Proton donor" evidence="4">
    <location>
        <position position="124"/>
    </location>
</feature>
<keyword evidence="7" id="KW-1185">Reference proteome</keyword>
<dbReference type="PRINTS" id="PR00719">
    <property type="entry name" value="LMWPTPASE"/>
</dbReference>
<dbReference type="PANTHER" id="PTHR11717">
    <property type="entry name" value="LOW MOLECULAR WEIGHT PROTEIN TYROSINE PHOSPHATASE"/>
    <property type="match status" value="1"/>
</dbReference>
<evidence type="ECO:0000313" key="7">
    <source>
        <dbReference type="Proteomes" id="UP000315496"/>
    </source>
</evidence>
<sequence length="155" mass="17487">MRILFVCLGNICRSPLAHGVMQSLVKEAGLGEKIEVDSCGMFGHPQNTPTHPGSQDIIRKRRGKAFSKPSRHWRKTDYDQFDLILAMDQENYVDIMDAIKGKDPNGKVRMFRSFDPEGPGDVPDPYYSGNFAEVYDIIERACKNIISLYCDGTLL</sequence>
<evidence type="ECO:0000313" key="6">
    <source>
        <dbReference type="EMBL" id="TNJ29536.1"/>
    </source>
</evidence>
<accession>A0A4Z1SUK5</accession>
<organism evidence="6 7">
    <name type="scientific">Giardia muris</name>
    <dbReference type="NCBI Taxonomy" id="5742"/>
    <lineage>
        <taxon>Eukaryota</taxon>
        <taxon>Metamonada</taxon>
        <taxon>Diplomonadida</taxon>
        <taxon>Hexamitidae</taxon>
        <taxon>Giardiinae</taxon>
        <taxon>Giardia</taxon>
    </lineage>
</organism>
<dbReference type="CDD" id="cd16343">
    <property type="entry name" value="LMWPTP"/>
    <property type="match status" value="1"/>
</dbReference>
<evidence type="ECO:0000256" key="1">
    <source>
        <dbReference type="ARBA" id="ARBA00011063"/>
    </source>
</evidence>
<dbReference type="InterPro" id="IPR050438">
    <property type="entry name" value="LMW_PTPase"/>
</dbReference>
<dbReference type="InterPro" id="IPR017867">
    <property type="entry name" value="Tyr_phospatase_low_mol_wt"/>
</dbReference>
<feature type="active site" description="Nucleophile" evidence="4">
    <location>
        <position position="13"/>
    </location>
</feature>
<comment type="similarity">
    <text evidence="1">Belongs to the low molecular weight phosphotyrosine protein phosphatase family.</text>
</comment>
<protein>
    <submittedName>
        <fullName evidence="6">Low molecular weight protein-tyrosine-phosphatase</fullName>
    </submittedName>
</protein>
<dbReference type="InterPro" id="IPR036196">
    <property type="entry name" value="Ptyr_pPase_sf"/>
</dbReference>
<reference evidence="6 7" key="1">
    <citation type="submission" date="2019-05" db="EMBL/GenBank/DDBJ databases">
        <title>The compact genome of Giardia muris reveals important steps in the evolution of intestinal protozoan parasites.</title>
        <authorList>
            <person name="Xu F."/>
            <person name="Jimenez-Gonzalez A."/>
            <person name="Einarsson E."/>
            <person name="Astvaldsson A."/>
            <person name="Peirasmaki D."/>
            <person name="Eckmann L."/>
            <person name="Andersson J.O."/>
            <person name="Svard S.G."/>
            <person name="Jerlstrom-Hultqvist J."/>
        </authorList>
    </citation>
    <scope>NUCLEOTIDE SEQUENCE [LARGE SCALE GENOMIC DNA]</scope>
    <source>
        <strain evidence="6 7">Roberts-Thomson</strain>
    </source>
</reference>
<feature type="domain" description="Phosphotyrosine protein phosphatase I" evidence="5">
    <location>
        <begin position="1"/>
        <end position="148"/>
    </location>
</feature>
<gene>
    <name evidence="6" type="ORF">GMRT_11670</name>
</gene>
<evidence type="ECO:0000259" key="5">
    <source>
        <dbReference type="SMART" id="SM00226"/>
    </source>
</evidence>
<evidence type="ECO:0000256" key="3">
    <source>
        <dbReference type="ARBA" id="ARBA00022912"/>
    </source>
</evidence>
<dbReference type="AlphaFoldDB" id="A0A4Z1SUK5"/>
<dbReference type="VEuPathDB" id="GiardiaDB:GMRT_11670"/>
<dbReference type="PANTHER" id="PTHR11717:SF7">
    <property type="entry name" value="LOW MOLECULAR WEIGHT PHOSPHOTYROSINE PROTEIN PHOSPHATASE"/>
    <property type="match status" value="1"/>
</dbReference>
<comment type="caution">
    <text evidence="6">The sequence shown here is derived from an EMBL/GenBank/DDBJ whole genome shotgun (WGS) entry which is preliminary data.</text>
</comment>
<dbReference type="SUPFAM" id="SSF52788">
    <property type="entry name" value="Phosphotyrosine protein phosphatases I"/>
    <property type="match status" value="1"/>
</dbReference>
<dbReference type="Proteomes" id="UP000315496">
    <property type="component" value="Chromosome 1"/>
</dbReference>
<evidence type="ECO:0000256" key="2">
    <source>
        <dbReference type="ARBA" id="ARBA00022801"/>
    </source>
</evidence>
<keyword evidence="3" id="KW-0904">Protein phosphatase</keyword>
<evidence type="ECO:0000256" key="4">
    <source>
        <dbReference type="PIRSR" id="PIRSR617867-1"/>
    </source>
</evidence>
<dbReference type="GO" id="GO:0004725">
    <property type="term" value="F:protein tyrosine phosphatase activity"/>
    <property type="evidence" value="ECO:0007669"/>
    <property type="project" value="InterPro"/>
</dbReference>